<accession>A0AA97F8A6</accession>
<dbReference type="Proteomes" id="UP001302429">
    <property type="component" value="Chromosome"/>
</dbReference>
<dbReference type="RefSeq" id="WP_317083051.1">
    <property type="nucleotide sequence ID" value="NZ_CP136594.1"/>
</dbReference>
<dbReference type="Pfam" id="PF13366">
    <property type="entry name" value="PDDEXK_3"/>
    <property type="match status" value="1"/>
</dbReference>
<dbReference type="NCBIfam" id="TIGR04256">
    <property type="entry name" value="GxxExxY"/>
    <property type="match status" value="1"/>
</dbReference>
<proteinExistence type="predicted"/>
<dbReference type="EMBL" id="CP136594">
    <property type="protein sequence ID" value="WOE75823.1"/>
    <property type="molecule type" value="Genomic_DNA"/>
</dbReference>
<keyword evidence="2" id="KW-1185">Reference proteome</keyword>
<reference evidence="1 2" key="1">
    <citation type="submission" date="2023-10" db="EMBL/GenBank/DDBJ databases">
        <title>Complete genome sequence of a Sphingomonadaceae bacterium.</title>
        <authorList>
            <person name="Yan C."/>
        </authorList>
    </citation>
    <scope>NUCLEOTIDE SEQUENCE [LARGE SCALE GENOMIC DNA]</scope>
    <source>
        <strain evidence="1 2">SCSIO 66989</strain>
    </source>
</reference>
<organism evidence="1 2">
    <name type="scientific">Alterisphingorhabdus coralli</name>
    <dbReference type="NCBI Taxonomy" id="3071408"/>
    <lineage>
        <taxon>Bacteria</taxon>
        <taxon>Pseudomonadati</taxon>
        <taxon>Pseudomonadota</taxon>
        <taxon>Alphaproteobacteria</taxon>
        <taxon>Sphingomonadales</taxon>
        <taxon>Sphingomonadaceae</taxon>
        <taxon>Alterisphingorhabdus (ex Yan et al. 2024)</taxon>
    </lineage>
</organism>
<sequence length="129" mass="14643">MRDPEALAAVVIDQAYHLHRDIGPGLLEHVYEAVLADRLRAQNLKVETQKPIAVLLDGKKYDNAFRADLIVNDALLVEIKSLEKWSPVHIKQCLTYIRLLNMPLGLLINFGAATFKEGIKRIMNERVSR</sequence>
<name>A0AA97F8A6_9SPHN</name>
<dbReference type="InterPro" id="IPR026350">
    <property type="entry name" value="GxxExxY"/>
</dbReference>
<dbReference type="AlphaFoldDB" id="A0AA97F8A6"/>
<protein>
    <submittedName>
        <fullName evidence="1">GxxExxY protein</fullName>
    </submittedName>
</protein>
<evidence type="ECO:0000313" key="1">
    <source>
        <dbReference type="EMBL" id="WOE75823.1"/>
    </source>
</evidence>
<evidence type="ECO:0000313" key="2">
    <source>
        <dbReference type="Proteomes" id="UP001302429"/>
    </source>
</evidence>
<dbReference type="KEGG" id="acoa:RB602_03670"/>
<gene>
    <name evidence="1" type="ORF">RB602_03670</name>
</gene>